<dbReference type="InterPro" id="IPR036890">
    <property type="entry name" value="HATPase_C_sf"/>
</dbReference>
<dbReference type="EMBL" id="BDCX01000001">
    <property type="protein sequence ID" value="GAT65040.1"/>
    <property type="molecule type" value="Genomic_DNA"/>
</dbReference>
<evidence type="ECO:0000313" key="6">
    <source>
        <dbReference type="Proteomes" id="UP000077701"/>
    </source>
</evidence>
<keyword evidence="1" id="KW-0808">Transferase</keyword>
<comment type="caution">
    <text evidence="5">The sequence shown here is derived from an EMBL/GenBank/DDBJ whole genome shotgun (WGS) entry which is preliminary data.</text>
</comment>
<dbReference type="OrthoDB" id="3542368at2"/>
<dbReference type="PANTHER" id="PTHR24421:SF58">
    <property type="entry name" value="SIGNAL TRANSDUCTION HISTIDINE-PROTEIN KINASE_PHOSPHATASE UHPB"/>
    <property type="match status" value="1"/>
</dbReference>
<sequence length="136" mass="14214">MSEELRMREGRSLAQALEERLADWSARTGITVEIWALPSRDASHLVVRAVLAALAEALSNVERHSLAKTVSVAVTTGDRGLRMTVSDHGIGFDGAAIGRGITAMRAQLKEVGGALTVNGVPGGGTTVTATVPRGRV</sequence>
<keyword evidence="6" id="KW-1185">Reference proteome</keyword>
<reference evidence="5 6" key="1">
    <citation type="journal article" date="2016" name="Genome Announc.">
        <title>Draft Genome Sequence of Planomonospora sphaerica JCM9374, a Rare Actinomycete.</title>
        <authorList>
            <person name="Dohra H."/>
            <person name="Suzuki T."/>
            <person name="Inoue Y."/>
            <person name="Kodani S."/>
        </authorList>
    </citation>
    <scope>NUCLEOTIDE SEQUENCE [LARGE SCALE GENOMIC DNA]</scope>
    <source>
        <strain evidence="5 6">JCM 9374</strain>
    </source>
</reference>
<keyword evidence="2 5" id="KW-0418">Kinase</keyword>
<organism evidence="5 6">
    <name type="scientific">Planomonospora sphaerica</name>
    <dbReference type="NCBI Taxonomy" id="161355"/>
    <lineage>
        <taxon>Bacteria</taxon>
        <taxon>Bacillati</taxon>
        <taxon>Actinomycetota</taxon>
        <taxon>Actinomycetes</taxon>
        <taxon>Streptosporangiales</taxon>
        <taxon>Streptosporangiaceae</taxon>
        <taxon>Planomonospora</taxon>
    </lineage>
</organism>
<evidence type="ECO:0000259" key="4">
    <source>
        <dbReference type="Pfam" id="PF02518"/>
    </source>
</evidence>
<proteinExistence type="predicted"/>
<feature type="domain" description="Histidine kinase/HSP90-like ATPase" evidence="4">
    <location>
        <begin position="51"/>
        <end position="133"/>
    </location>
</feature>
<dbReference type="InterPro" id="IPR003594">
    <property type="entry name" value="HATPase_dom"/>
</dbReference>
<evidence type="ECO:0000256" key="3">
    <source>
        <dbReference type="ARBA" id="ARBA00023012"/>
    </source>
</evidence>
<dbReference type="RefSeq" id="WP_068894335.1">
    <property type="nucleotide sequence ID" value="NZ_BDCX01000001.1"/>
</dbReference>
<dbReference type="PANTHER" id="PTHR24421">
    <property type="entry name" value="NITRATE/NITRITE SENSOR PROTEIN NARX-RELATED"/>
    <property type="match status" value="1"/>
</dbReference>
<dbReference type="GO" id="GO:0016301">
    <property type="term" value="F:kinase activity"/>
    <property type="evidence" value="ECO:0007669"/>
    <property type="project" value="UniProtKB-KW"/>
</dbReference>
<dbReference type="GO" id="GO:0000160">
    <property type="term" value="P:phosphorelay signal transduction system"/>
    <property type="evidence" value="ECO:0007669"/>
    <property type="project" value="UniProtKB-KW"/>
</dbReference>
<name>A0A171BG29_9ACTN</name>
<dbReference type="Pfam" id="PF02518">
    <property type="entry name" value="HATPase_c"/>
    <property type="match status" value="1"/>
</dbReference>
<dbReference type="InterPro" id="IPR050482">
    <property type="entry name" value="Sensor_HK_TwoCompSys"/>
</dbReference>
<accession>A0A171BG29</accession>
<protein>
    <submittedName>
        <fullName evidence="5">Two-component system sensor histidine kinase</fullName>
    </submittedName>
</protein>
<keyword evidence="3" id="KW-0902">Two-component regulatory system</keyword>
<evidence type="ECO:0000256" key="1">
    <source>
        <dbReference type="ARBA" id="ARBA00022679"/>
    </source>
</evidence>
<reference evidence="6" key="2">
    <citation type="submission" date="2016-04" db="EMBL/GenBank/DDBJ databases">
        <title>Planomonospora sphaerica JCM9374 whole genome shotgun sequence.</title>
        <authorList>
            <person name="Suzuki T."/>
            <person name="Dohra H."/>
            <person name="Kodani S."/>
        </authorList>
    </citation>
    <scope>NUCLEOTIDE SEQUENCE [LARGE SCALE GENOMIC DNA]</scope>
    <source>
        <strain evidence="6">JCM 9374</strain>
    </source>
</reference>
<evidence type="ECO:0000313" key="5">
    <source>
        <dbReference type="EMBL" id="GAT65040.1"/>
    </source>
</evidence>
<gene>
    <name evidence="5" type="ORF">PS9374_00672</name>
</gene>
<dbReference type="AlphaFoldDB" id="A0A171BG29"/>
<dbReference type="STRING" id="161355.PS9374_00672"/>
<dbReference type="CDD" id="cd16917">
    <property type="entry name" value="HATPase_UhpB-NarQ-NarX-like"/>
    <property type="match status" value="1"/>
</dbReference>
<evidence type="ECO:0000256" key="2">
    <source>
        <dbReference type="ARBA" id="ARBA00022777"/>
    </source>
</evidence>
<dbReference type="SUPFAM" id="SSF55874">
    <property type="entry name" value="ATPase domain of HSP90 chaperone/DNA topoisomerase II/histidine kinase"/>
    <property type="match status" value="1"/>
</dbReference>
<dbReference type="Proteomes" id="UP000077701">
    <property type="component" value="Unassembled WGS sequence"/>
</dbReference>
<dbReference type="Gene3D" id="3.30.565.10">
    <property type="entry name" value="Histidine kinase-like ATPase, C-terminal domain"/>
    <property type="match status" value="1"/>
</dbReference>